<proteinExistence type="predicted"/>
<keyword evidence="2" id="KW-0812">Transmembrane</keyword>
<gene>
    <name evidence="3" type="ORF">GPA26_06810</name>
</gene>
<accession>A0ABX1MLX4</accession>
<evidence type="ECO:0000313" key="4">
    <source>
        <dbReference type="Proteomes" id="UP000652074"/>
    </source>
</evidence>
<protein>
    <recommendedName>
        <fullName evidence="5">SMODS and SLOG-associating 2TM effector domain-containing protein</fullName>
    </recommendedName>
</protein>
<feature type="transmembrane region" description="Helical" evidence="2">
    <location>
        <begin position="59"/>
        <end position="77"/>
    </location>
</feature>
<dbReference type="Proteomes" id="UP000652074">
    <property type="component" value="Unassembled WGS sequence"/>
</dbReference>
<organism evidence="3 4">
    <name type="scientific">Aromatoleum petrolei</name>
    <dbReference type="NCBI Taxonomy" id="76116"/>
    <lineage>
        <taxon>Bacteria</taxon>
        <taxon>Pseudomonadati</taxon>
        <taxon>Pseudomonadota</taxon>
        <taxon>Betaproteobacteria</taxon>
        <taxon>Rhodocyclales</taxon>
        <taxon>Rhodocyclaceae</taxon>
        <taxon>Aromatoleum</taxon>
    </lineage>
</organism>
<reference evidence="3 4" key="1">
    <citation type="submission" date="2019-12" db="EMBL/GenBank/DDBJ databases">
        <title>Comparative genomics gives insights into the taxonomy of the Azoarcus-Aromatoleum group and reveals separate origins of nif in the plant-associated Azoarcus and non-plant-associated Aromatoleum sub-groups.</title>
        <authorList>
            <person name="Lafos M."/>
            <person name="Maluk M."/>
            <person name="Batista M."/>
            <person name="Junghare M."/>
            <person name="Carmona M."/>
            <person name="Faoro H."/>
            <person name="Cruz L.M."/>
            <person name="Battistoni F."/>
            <person name="De Souza E."/>
            <person name="Pedrosa F."/>
            <person name="Chen W.-M."/>
            <person name="Poole P.S."/>
            <person name="Dixon R.A."/>
            <person name="James E.K."/>
        </authorList>
    </citation>
    <scope>NUCLEOTIDE SEQUENCE [LARGE SCALE GENOMIC DNA]</scope>
    <source>
        <strain evidence="3 4">ToN1</strain>
    </source>
</reference>
<sequence>MTEEQFRSVLLEYREEIRFQIAQHSKLRGLDGTLYNYTTGVVLLCTALLSTLPGAEGGFLFWFMKSLAVLSMFLVALDRTLGFGPRWRFHIEMENSYRTLLDHLLILETVEPMERGSRLDKFRGELSGVRSREHGLPGISTADDNKAVPTKVRPDQ</sequence>
<evidence type="ECO:0000256" key="2">
    <source>
        <dbReference type="SAM" id="Phobius"/>
    </source>
</evidence>
<feature type="region of interest" description="Disordered" evidence="1">
    <location>
        <begin position="128"/>
        <end position="156"/>
    </location>
</feature>
<feature type="transmembrane region" description="Helical" evidence="2">
    <location>
        <begin position="34"/>
        <end position="53"/>
    </location>
</feature>
<evidence type="ECO:0008006" key="5">
    <source>
        <dbReference type="Google" id="ProtNLM"/>
    </source>
</evidence>
<evidence type="ECO:0000313" key="3">
    <source>
        <dbReference type="EMBL" id="NMF88191.1"/>
    </source>
</evidence>
<keyword evidence="4" id="KW-1185">Reference proteome</keyword>
<keyword evidence="2" id="KW-0472">Membrane</keyword>
<name>A0ABX1MLX4_9RHOO</name>
<dbReference type="RefSeq" id="WP_169205618.1">
    <property type="nucleotide sequence ID" value="NZ_CP059560.1"/>
</dbReference>
<comment type="caution">
    <text evidence="3">The sequence shown here is derived from an EMBL/GenBank/DDBJ whole genome shotgun (WGS) entry which is preliminary data.</text>
</comment>
<dbReference type="EMBL" id="WTVR01000010">
    <property type="protein sequence ID" value="NMF88191.1"/>
    <property type="molecule type" value="Genomic_DNA"/>
</dbReference>
<keyword evidence="2" id="KW-1133">Transmembrane helix</keyword>
<evidence type="ECO:0000256" key="1">
    <source>
        <dbReference type="SAM" id="MobiDB-lite"/>
    </source>
</evidence>